<dbReference type="GO" id="GO:0004359">
    <property type="term" value="F:glutaminase activity"/>
    <property type="evidence" value="ECO:0007669"/>
    <property type="project" value="UniProtKB-EC"/>
</dbReference>
<dbReference type="GO" id="GO:0006537">
    <property type="term" value="P:glutamate biosynthetic process"/>
    <property type="evidence" value="ECO:0007669"/>
    <property type="project" value="TreeGrafter"/>
</dbReference>
<dbReference type="EC" id="3.5.1.2" evidence="2"/>
<dbReference type="EMBL" id="QOVW01000120">
    <property type="protein sequence ID" value="RDB35016.1"/>
    <property type="molecule type" value="Genomic_DNA"/>
</dbReference>
<dbReference type="PANTHER" id="PTHR12544">
    <property type="entry name" value="GLUTAMINASE"/>
    <property type="match status" value="1"/>
</dbReference>
<proteinExistence type="inferred from homology"/>
<reference evidence="5" key="1">
    <citation type="submission" date="2018-04" db="EMBL/GenBank/DDBJ databases">
        <title>Draft genome sequence of the Candidatus Spirobacillus cienkowskii, a pathogen of freshwater Daphnia species, reconstructed from hemolymph metagenomic reads.</title>
        <authorList>
            <person name="Bresciani L."/>
            <person name="Lemos L.N."/>
            <person name="Wale N."/>
            <person name="Lin J.Y."/>
            <person name="Fernandes G.R."/>
            <person name="Duffy M.A."/>
            <person name="Rodrigues J.M."/>
        </authorList>
    </citation>
    <scope>NUCLEOTIDE SEQUENCE [LARGE SCALE GENOMIC DNA]</scope>
    <source>
        <strain evidence="5">Binning01</strain>
    </source>
</reference>
<organism evidence="5 6">
    <name type="scientific">Spirobacillus cienkowskii</name>
    <dbReference type="NCBI Taxonomy" id="495820"/>
    <lineage>
        <taxon>Bacteria</taxon>
        <taxon>Pseudomonadati</taxon>
        <taxon>Bdellovibrionota</taxon>
        <taxon>Oligoflexia</taxon>
        <taxon>Silvanigrellales</taxon>
        <taxon>Spirobacillus</taxon>
    </lineage>
</organism>
<gene>
    <name evidence="5" type="ORF">DCC88_12335</name>
</gene>
<dbReference type="PANTHER" id="PTHR12544:SF48">
    <property type="entry name" value="GLUTAMINASE 1"/>
    <property type="match status" value="1"/>
</dbReference>
<evidence type="ECO:0000256" key="1">
    <source>
        <dbReference type="ARBA" id="ARBA00011076"/>
    </source>
</evidence>
<evidence type="ECO:0000256" key="4">
    <source>
        <dbReference type="ARBA" id="ARBA00049534"/>
    </source>
</evidence>
<evidence type="ECO:0000256" key="3">
    <source>
        <dbReference type="ARBA" id="ARBA00022801"/>
    </source>
</evidence>
<keyword evidence="6" id="KW-1185">Reference proteome</keyword>
<evidence type="ECO:0000313" key="5">
    <source>
        <dbReference type="EMBL" id="RDB35016.1"/>
    </source>
</evidence>
<evidence type="ECO:0000256" key="2">
    <source>
        <dbReference type="ARBA" id="ARBA00012918"/>
    </source>
</evidence>
<dbReference type="InterPro" id="IPR015868">
    <property type="entry name" value="Glutaminase"/>
</dbReference>
<evidence type="ECO:0000313" key="6">
    <source>
        <dbReference type="Proteomes" id="UP000253934"/>
    </source>
</evidence>
<keyword evidence="3" id="KW-0378">Hydrolase</keyword>
<dbReference type="Pfam" id="PF04960">
    <property type="entry name" value="Glutaminase"/>
    <property type="match status" value="1"/>
</dbReference>
<protein>
    <recommendedName>
        <fullName evidence="2">glutaminase</fullName>
        <ecNumber evidence="2">3.5.1.2</ecNumber>
    </recommendedName>
</protein>
<name>A0A369KV67_9BACT</name>
<dbReference type="Gene3D" id="3.40.710.10">
    <property type="entry name" value="DD-peptidase/beta-lactamase superfamily"/>
    <property type="match status" value="1"/>
</dbReference>
<dbReference type="InterPro" id="IPR012338">
    <property type="entry name" value="Beta-lactam/transpept-like"/>
</dbReference>
<dbReference type="SUPFAM" id="SSF56601">
    <property type="entry name" value="beta-lactamase/transpeptidase-like"/>
    <property type="match status" value="1"/>
</dbReference>
<accession>A0A369KV67</accession>
<comment type="caution">
    <text evidence="5">The sequence shown here is derived from an EMBL/GenBank/DDBJ whole genome shotgun (WGS) entry which is preliminary data.</text>
</comment>
<comment type="similarity">
    <text evidence="1">Belongs to the glutaminase family.</text>
</comment>
<dbReference type="GO" id="GO:0006543">
    <property type="term" value="P:L-glutamine catabolic process"/>
    <property type="evidence" value="ECO:0007669"/>
    <property type="project" value="TreeGrafter"/>
</dbReference>
<comment type="catalytic activity">
    <reaction evidence="4">
        <text>L-glutamine + H2O = L-glutamate + NH4(+)</text>
        <dbReference type="Rhea" id="RHEA:15889"/>
        <dbReference type="ChEBI" id="CHEBI:15377"/>
        <dbReference type="ChEBI" id="CHEBI:28938"/>
        <dbReference type="ChEBI" id="CHEBI:29985"/>
        <dbReference type="ChEBI" id="CHEBI:58359"/>
        <dbReference type="EC" id="3.5.1.2"/>
    </reaction>
</comment>
<dbReference type="Proteomes" id="UP000253934">
    <property type="component" value="Unassembled WGS sequence"/>
</dbReference>
<sequence>MVNSGAIQTTSFIKGKTSAEKWERALEFIRALSDGKPYLGEAVYRSETATNKRNQAIAKLLDAYGMMASEPNEALDRYTKACSIMVTTRQLALIGATLANNGVNPITKKKVLASEYVHDVVSGMSVNGLYETSGEWWVKVGVPAKSGVAGGLLGVVPNKLAIAVFSPPLDDAGNSVRAQKVIEYFSKAWKLHCSDAK</sequence>
<dbReference type="AlphaFoldDB" id="A0A369KV67"/>